<dbReference type="InterPro" id="IPR029063">
    <property type="entry name" value="SAM-dependent_MTases_sf"/>
</dbReference>
<dbReference type="SUPFAM" id="SSF53335">
    <property type="entry name" value="S-adenosyl-L-methionine-dependent methyltransferases"/>
    <property type="match status" value="1"/>
</dbReference>
<feature type="domain" description="Methyltransferase" evidence="3">
    <location>
        <begin position="57"/>
        <end position="147"/>
    </location>
</feature>
<dbReference type="PANTHER" id="PTHR44942">
    <property type="entry name" value="METHYLTRANSF_11 DOMAIN-CONTAINING PROTEIN"/>
    <property type="match status" value="1"/>
</dbReference>
<evidence type="ECO:0000259" key="3">
    <source>
        <dbReference type="Pfam" id="PF13649"/>
    </source>
</evidence>
<dbReference type="RefSeq" id="WP_171977591.1">
    <property type="nucleotide sequence ID" value="NZ_CAWOXK010000001.1"/>
</dbReference>
<evidence type="ECO:0000256" key="2">
    <source>
        <dbReference type="ARBA" id="ARBA00022679"/>
    </source>
</evidence>
<name>A0A856MLY1_9CYAN</name>
<dbReference type="Gene3D" id="3.40.50.150">
    <property type="entry name" value="Vaccinia Virus protein VP39"/>
    <property type="match status" value="1"/>
</dbReference>
<accession>A0A856MLY1</accession>
<sequence length="271" mass="31044">MQDPKQQRNPRYSMNLEQRKTWYSPVADVYYKARAPYSQKLINRAVTLAQLSSDATILEVGCGPGNATVCFAQLGFCMICLEPNQDFYYLAQRNCAPYSKVEICNTSFEEWELEAKKFNAVLSANAFHWIPPEIGYSKAAEALQDNGSLILLWNMTPEPRYEVYQAIEEVYQAYAPSLAHYEGAETQADILRSFGQNILNSGYFRDLVSEQIACEVTYSIDNFLNLLSTLRSLDPQTKDLLFKRLREKLEDFGENIQLSYLCAVQIARKDR</sequence>
<dbReference type="GO" id="GO:0032259">
    <property type="term" value="P:methylation"/>
    <property type="evidence" value="ECO:0007669"/>
    <property type="project" value="UniProtKB-KW"/>
</dbReference>
<keyword evidence="5" id="KW-1185">Reference proteome</keyword>
<reference evidence="4 5" key="1">
    <citation type="submission" date="2018-06" db="EMBL/GenBank/DDBJ databases">
        <title>Comparative genomics of Brasilonema spp. strains.</title>
        <authorList>
            <person name="Alvarenga D.O."/>
            <person name="Fiore M.F."/>
            <person name="Varani A.M."/>
        </authorList>
    </citation>
    <scope>NUCLEOTIDE SEQUENCE [LARGE SCALE GENOMIC DNA]</scope>
    <source>
        <strain evidence="4 5">CENA114</strain>
    </source>
</reference>
<dbReference type="KEGG" id="bsen:DP114_27320"/>
<dbReference type="GO" id="GO:0008168">
    <property type="term" value="F:methyltransferase activity"/>
    <property type="evidence" value="ECO:0007669"/>
    <property type="project" value="UniProtKB-KW"/>
</dbReference>
<dbReference type="CDD" id="cd02440">
    <property type="entry name" value="AdoMet_MTases"/>
    <property type="match status" value="1"/>
</dbReference>
<dbReference type="InterPro" id="IPR041698">
    <property type="entry name" value="Methyltransf_25"/>
</dbReference>
<protein>
    <submittedName>
        <fullName evidence="4">SAM-dependent methyltransferase</fullName>
    </submittedName>
</protein>
<dbReference type="EMBL" id="CP030118">
    <property type="protein sequence ID" value="QDL11110.1"/>
    <property type="molecule type" value="Genomic_DNA"/>
</dbReference>
<evidence type="ECO:0000256" key="1">
    <source>
        <dbReference type="ARBA" id="ARBA00022603"/>
    </source>
</evidence>
<evidence type="ECO:0000313" key="5">
    <source>
        <dbReference type="Proteomes" id="UP000503129"/>
    </source>
</evidence>
<gene>
    <name evidence="4" type="ORF">DP114_27320</name>
</gene>
<dbReference type="Proteomes" id="UP000503129">
    <property type="component" value="Chromosome"/>
</dbReference>
<organism evidence="4 5">
    <name type="scientific">Brasilonema sennae CENA114</name>
    <dbReference type="NCBI Taxonomy" id="415709"/>
    <lineage>
        <taxon>Bacteria</taxon>
        <taxon>Bacillati</taxon>
        <taxon>Cyanobacteriota</taxon>
        <taxon>Cyanophyceae</taxon>
        <taxon>Nostocales</taxon>
        <taxon>Scytonemataceae</taxon>
        <taxon>Brasilonema</taxon>
        <taxon>Bromeliae group (in: Brasilonema)</taxon>
    </lineage>
</organism>
<dbReference type="Pfam" id="PF13649">
    <property type="entry name" value="Methyltransf_25"/>
    <property type="match status" value="1"/>
</dbReference>
<dbReference type="PANTHER" id="PTHR44942:SF4">
    <property type="entry name" value="METHYLTRANSFERASE TYPE 11 DOMAIN-CONTAINING PROTEIN"/>
    <property type="match status" value="1"/>
</dbReference>
<keyword evidence="2 4" id="KW-0808">Transferase</keyword>
<keyword evidence="1 4" id="KW-0489">Methyltransferase</keyword>
<evidence type="ECO:0000313" key="4">
    <source>
        <dbReference type="EMBL" id="QDL11110.1"/>
    </source>
</evidence>
<proteinExistence type="predicted"/>
<dbReference type="AlphaFoldDB" id="A0A856MLY1"/>
<dbReference type="InterPro" id="IPR051052">
    <property type="entry name" value="Diverse_substrate_MTase"/>
</dbReference>